<dbReference type="Proteomes" id="UP001610446">
    <property type="component" value="Unassembled WGS sequence"/>
</dbReference>
<sequence length="78" mass="8761">MEDTSKKSTIDYNQVLLQIAANLTNALDTYGRSSRQYQIVLEMLKDYMALLDKAGYQGTHDLDPETLSLAMGFLEIGK</sequence>
<protein>
    <submittedName>
        <fullName evidence="1">Uncharacterized protein</fullName>
    </submittedName>
</protein>
<keyword evidence="2" id="KW-1185">Reference proteome</keyword>
<comment type="caution">
    <text evidence="1">The sequence shown here is derived from an EMBL/GenBank/DDBJ whole genome shotgun (WGS) entry which is preliminary data.</text>
</comment>
<accession>A0ABR4KBC8</accession>
<dbReference type="EMBL" id="JBFXLU010000042">
    <property type="protein sequence ID" value="KAL2849559.1"/>
    <property type="molecule type" value="Genomic_DNA"/>
</dbReference>
<proteinExistence type="predicted"/>
<evidence type="ECO:0000313" key="2">
    <source>
        <dbReference type="Proteomes" id="UP001610446"/>
    </source>
</evidence>
<evidence type="ECO:0000313" key="1">
    <source>
        <dbReference type="EMBL" id="KAL2849559.1"/>
    </source>
</evidence>
<name>A0ABR4KBC8_9EURO</name>
<gene>
    <name evidence="1" type="ORF">BJY01DRAFT_245846</name>
</gene>
<organism evidence="1 2">
    <name type="scientific">Aspergillus pseudoustus</name>
    <dbReference type="NCBI Taxonomy" id="1810923"/>
    <lineage>
        <taxon>Eukaryota</taxon>
        <taxon>Fungi</taxon>
        <taxon>Dikarya</taxon>
        <taxon>Ascomycota</taxon>
        <taxon>Pezizomycotina</taxon>
        <taxon>Eurotiomycetes</taxon>
        <taxon>Eurotiomycetidae</taxon>
        <taxon>Eurotiales</taxon>
        <taxon>Aspergillaceae</taxon>
        <taxon>Aspergillus</taxon>
        <taxon>Aspergillus subgen. Nidulantes</taxon>
    </lineage>
</organism>
<reference evidence="1 2" key="1">
    <citation type="submission" date="2024-07" db="EMBL/GenBank/DDBJ databases">
        <title>Section-level genome sequencing and comparative genomics of Aspergillus sections Usti and Cavernicolus.</title>
        <authorList>
            <consortium name="Lawrence Berkeley National Laboratory"/>
            <person name="Nybo J.L."/>
            <person name="Vesth T.C."/>
            <person name="Theobald S."/>
            <person name="Frisvad J.C."/>
            <person name="Larsen T.O."/>
            <person name="Kjaerboelling I."/>
            <person name="Rothschild-Mancinelli K."/>
            <person name="Lyhne E.K."/>
            <person name="Kogle M.E."/>
            <person name="Barry K."/>
            <person name="Clum A."/>
            <person name="Na H."/>
            <person name="Ledsgaard L."/>
            <person name="Lin J."/>
            <person name="Lipzen A."/>
            <person name="Kuo A."/>
            <person name="Riley R."/>
            <person name="Mondo S."/>
            <person name="Labutti K."/>
            <person name="Haridas S."/>
            <person name="Pangalinan J."/>
            <person name="Salamov A.A."/>
            <person name="Simmons B.A."/>
            <person name="Magnuson J.K."/>
            <person name="Chen J."/>
            <person name="Drula E."/>
            <person name="Henrissat B."/>
            <person name="Wiebenga A."/>
            <person name="Lubbers R.J."/>
            <person name="Gomes A.C."/>
            <person name="Makela M.R."/>
            <person name="Stajich J."/>
            <person name="Grigoriev I.V."/>
            <person name="Mortensen U.H."/>
            <person name="De Vries R.P."/>
            <person name="Baker S.E."/>
            <person name="Andersen M.R."/>
        </authorList>
    </citation>
    <scope>NUCLEOTIDE SEQUENCE [LARGE SCALE GENOMIC DNA]</scope>
    <source>
        <strain evidence="1 2">CBS 123904</strain>
    </source>
</reference>